<organism evidence="2 3">
    <name type="scientific">Linum trigynum</name>
    <dbReference type="NCBI Taxonomy" id="586398"/>
    <lineage>
        <taxon>Eukaryota</taxon>
        <taxon>Viridiplantae</taxon>
        <taxon>Streptophyta</taxon>
        <taxon>Embryophyta</taxon>
        <taxon>Tracheophyta</taxon>
        <taxon>Spermatophyta</taxon>
        <taxon>Magnoliopsida</taxon>
        <taxon>eudicotyledons</taxon>
        <taxon>Gunneridae</taxon>
        <taxon>Pentapetalae</taxon>
        <taxon>rosids</taxon>
        <taxon>fabids</taxon>
        <taxon>Malpighiales</taxon>
        <taxon>Linaceae</taxon>
        <taxon>Linum</taxon>
    </lineage>
</organism>
<dbReference type="AlphaFoldDB" id="A0AAV2FT22"/>
<sequence length="112" mass="11636">MNDMVMEVVGTESSMQDPSPGQGNDKIAEKVQVVDQLPSEEEFQEVIQGRKSVSPAVAAKISKGKAVVVSFSGDGGNIEFTGGGVSSLANFDYITSGRGKKAGCGGRSSKHK</sequence>
<keyword evidence="3" id="KW-1185">Reference proteome</keyword>
<protein>
    <submittedName>
        <fullName evidence="2">Uncharacterized protein</fullName>
    </submittedName>
</protein>
<evidence type="ECO:0000313" key="3">
    <source>
        <dbReference type="Proteomes" id="UP001497516"/>
    </source>
</evidence>
<gene>
    <name evidence="2" type="ORF">LTRI10_LOCUS41547</name>
</gene>
<name>A0AAV2FT22_9ROSI</name>
<dbReference type="EMBL" id="OZ034820">
    <property type="protein sequence ID" value="CAL1401494.1"/>
    <property type="molecule type" value="Genomic_DNA"/>
</dbReference>
<feature type="region of interest" description="Disordered" evidence="1">
    <location>
        <begin position="1"/>
        <end position="25"/>
    </location>
</feature>
<evidence type="ECO:0000256" key="1">
    <source>
        <dbReference type="SAM" id="MobiDB-lite"/>
    </source>
</evidence>
<dbReference type="Proteomes" id="UP001497516">
    <property type="component" value="Chromosome 7"/>
</dbReference>
<proteinExistence type="predicted"/>
<reference evidence="2 3" key="1">
    <citation type="submission" date="2024-04" db="EMBL/GenBank/DDBJ databases">
        <authorList>
            <person name="Fracassetti M."/>
        </authorList>
    </citation>
    <scope>NUCLEOTIDE SEQUENCE [LARGE SCALE GENOMIC DNA]</scope>
</reference>
<evidence type="ECO:0000313" key="2">
    <source>
        <dbReference type="EMBL" id="CAL1401494.1"/>
    </source>
</evidence>
<feature type="compositionally biased region" description="Polar residues" evidence="1">
    <location>
        <begin position="11"/>
        <end position="22"/>
    </location>
</feature>
<accession>A0AAV2FT22</accession>